<proteinExistence type="predicted"/>
<accession>A0ABV8ZSS0</accession>
<dbReference type="EMBL" id="JBHSEK010000006">
    <property type="protein sequence ID" value="MFC4490375.1"/>
    <property type="molecule type" value="Genomic_DNA"/>
</dbReference>
<dbReference type="Proteomes" id="UP001595999">
    <property type="component" value="Unassembled WGS sequence"/>
</dbReference>
<comment type="caution">
    <text evidence="1">The sequence shown here is derived from an EMBL/GenBank/DDBJ whole genome shotgun (WGS) entry which is preliminary data.</text>
</comment>
<keyword evidence="2" id="KW-1185">Reference proteome</keyword>
<protein>
    <recommendedName>
        <fullName evidence="3">Hemagglutinin</fullName>
    </recommendedName>
</protein>
<organism evidence="1 2">
    <name type="scientific">Chromobacterium aquaticum</name>
    <dbReference type="NCBI Taxonomy" id="467180"/>
    <lineage>
        <taxon>Bacteria</taxon>
        <taxon>Pseudomonadati</taxon>
        <taxon>Pseudomonadota</taxon>
        <taxon>Betaproteobacteria</taxon>
        <taxon>Neisseriales</taxon>
        <taxon>Chromobacteriaceae</taxon>
        <taxon>Chromobacterium</taxon>
    </lineage>
</organism>
<evidence type="ECO:0000313" key="2">
    <source>
        <dbReference type="Proteomes" id="UP001595999"/>
    </source>
</evidence>
<evidence type="ECO:0000313" key="1">
    <source>
        <dbReference type="EMBL" id="MFC4490375.1"/>
    </source>
</evidence>
<dbReference type="RefSeq" id="WP_378124603.1">
    <property type="nucleotide sequence ID" value="NZ_JBHSEK010000006.1"/>
</dbReference>
<feature type="non-terminal residue" evidence="1">
    <location>
        <position position="1"/>
    </location>
</feature>
<sequence length="297" mass="31491">AWQRFTGSMLDTVIDGSLGMAQLISDQGYLAASLLSGGLIDDRGAAARNAALVRGLPDALGKTAGELMYYAKNPGELSVEQAGALTGNALLVLAPGGRVLRGSVLGVEAGVGTRLLARDAVDAFGPRLDRLAEQSTPGLRMYAVPEGGGAGYIPRVDLVDSFVQQKMRGRDLRYLYRGYGDIHYLDAIIDSNGTLGFDIRAGGNAAVLGGGKDMLYGLMNRLKQDGVQVQKIRGTWLDGDGSVNYETYRKLTSGHSPKSPSQAALETWTGQQARAFGYGKVVDLKDFGVDVKVLFGK</sequence>
<evidence type="ECO:0008006" key="3">
    <source>
        <dbReference type="Google" id="ProtNLM"/>
    </source>
</evidence>
<name>A0ABV8ZSS0_9NEIS</name>
<gene>
    <name evidence="1" type="ORF">ACFO0R_12150</name>
</gene>
<reference evidence="2" key="1">
    <citation type="journal article" date="2019" name="Int. J. Syst. Evol. Microbiol.">
        <title>The Global Catalogue of Microorganisms (GCM) 10K type strain sequencing project: providing services to taxonomists for standard genome sequencing and annotation.</title>
        <authorList>
            <consortium name="The Broad Institute Genomics Platform"/>
            <consortium name="The Broad Institute Genome Sequencing Center for Infectious Disease"/>
            <person name="Wu L."/>
            <person name="Ma J."/>
        </authorList>
    </citation>
    <scope>NUCLEOTIDE SEQUENCE [LARGE SCALE GENOMIC DNA]</scope>
    <source>
        <strain evidence="2">CGMCC 4.7608</strain>
    </source>
</reference>